<feature type="transmembrane region" description="Helical" evidence="1">
    <location>
        <begin position="20"/>
        <end position="43"/>
    </location>
</feature>
<dbReference type="EMBL" id="CP088156">
    <property type="protein sequence ID" value="UFZ02936.1"/>
    <property type="molecule type" value="Genomic_DNA"/>
</dbReference>
<gene>
    <name evidence="2" type="ORF">LQG66_27300</name>
</gene>
<keyword evidence="1" id="KW-1133">Transmembrane helix</keyword>
<accession>A0ABY3R7Y6</accession>
<name>A0ABY3R7Y6_9BRAD</name>
<reference evidence="2" key="1">
    <citation type="journal article" date="2024" name="Antonie Van Leeuwenhoek">
        <title>Bradyrhizobium ontarionense sp. nov., a novel bacterial symbiont isolated from Aeschynomene indica (Indian jointvetch), harbours photosynthesis, nitrogen fixation and nitrous oxide (N2O) reductase genes.</title>
        <authorList>
            <person name="Bromfield E.S.P."/>
            <person name="Cloutier S."/>
        </authorList>
    </citation>
    <scope>NUCLEOTIDE SEQUENCE</scope>
    <source>
        <strain evidence="2">A19</strain>
    </source>
</reference>
<dbReference type="Proteomes" id="UP001431010">
    <property type="component" value="Chromosome"/>
</dbReference>
<protein>
    <submittedName>
        <fullName evidence="2">Uncharacterized protein</fullName>
    </submittedName>
</protein>
<keyword evidence="3" id="KW-1185">Reference proteome</keyword>
<evidence type="ECO:0000313" key="3">
    <source>
        <dbReference type="Proteomes" id="UP001431010"/>
    </source>
</evidence>
<organism evidence="2 3">
    <name type="scientific">Bradyrhizobium ontarionense</name>
    <dbReference type="NCBI Taxonomy" id="2898149"/>
    <lineage>
        <taxon>Bacteria</taxon>
        <taxon>Pseudomonadati</taxon>
        <taxon>Pseudomonadota</taxon>
        <taxon>Alphaproteobacteria</taxon>
        <taxon>Hyphomicrobiales</taxon>
        <taxon>Nitrobacteraceae</taxon>
        <taxon>Bradyrhizobium</taxon>
    </lineage>
</organism>
<evidence type="ECO:0000313" key="2">
    <source>
        <dbReference type="EMBL" id="UFZ02936.1"/>
    </source>
</evidence>
<proteinExistence type="predicted"/>
<sequence>MQPLSAPQEIPSASAGRRSVSAPALAAGLAAVALVAGAVTLWAQYGTAVFFETIAAGLRSCF</sequence>
<dbReference type="RefSeq" id="WP_231318723.1">
    <property type="nucleotide sequence ID" value="NZ_CP088156.1"/>
</dbReference>
<keyword evidence="1" id="KW-0472">Membrane</keyword>
<keyword evidence="1" id="KW-0812">Transmembrane</keyword>
<evidence type="ECO:0000256" key="1">
    <source>
        <dbReference type="SAM" id="Phobius"/>
    </source>
</evidence>